<accession>A0A9D4IA93</accession>
<sequence length="76" mass="8313">MAAPLTLEPHTYAVSYNVNGVIRMVGNTWNVLGTLNRTNLPSFIVKLRQISTPPITSEQSTYDVSYKGSGVNGRDT</sequence>
<reference evidence="1" key="1">
    <citation type="journal article" date="2019" name="bioRxiv">
        <title>The Genome of the Zebra Mussel, Dreissena polymorpha: A Resource for Invasive Species Research.</title>
        <authorList>
            <person name="McCartney M.A."/>
            <person name="Auch B."/>
            <person name="Kono T."/>
            <person name="Mallez S."/>
            <person name="Zhang Y."/>
            <person name="Obille A."/>
            <person name="Becker A."/>
            <person name="Abrahante J.E."/>
            <person name="Garbe J."/>
            <person name="Badalamenti J.P."/>
            <person name="Herman A."/>
            <person name="Mangelson H."/>
            <person name="Liachko I."/>
            <person name="Sullivan S."/>
            <person name="Sone E.D."/>
            <person name="Koren S."/>
            <person name="Silverstein K.A.T."/>
            <person name="Beckman K.B."/>
            <person name="Gohl D.M."/>
        </authorList>
    </citation>
    <scope>NUCLEOTIDE SEQUENCE</scope>
    <source>
        <strain evidence="1">Duluth1</strain>
        <tissue evidence="1">Whole animal</tissue>
    </source>
</reference>
<comment type="caution">
    <text evidence="1">The sequence shown here is derived from an EMBL/GenBank/DDBJ whole genome shotgun (WGS) entry which is preliminary data.</text>
</comment>
<gene>
    <name evidence="1" type="ORF">DPMN_188672</name>
</gene>
<dbReference type="EMBL" id="JAIWYP010000010">
    <property type="protein sequence ID" value="KAH3754014.1"/>
    <property type="molecule type" value="Genomic_DNA"/>
</dbReference>
<dbReference type="Proteomes" id="UP000828390">
    <property type="component" value="Unassembled WGS sequence"/>
</dbReference>
<protein>
    <submittedName>
        <fullName evidence="1">Uncharacterized protein</fullName>
    </submittedName>
</protein>
<proteinExistence type="predicted"/>
<dbReference type="AlphaFoldDB" id="A0A9D4IA93"/>
<evidence type="ECO:0000313" key="2">
    <source>
        <dbReference type="Proteomes" id="UP000828390"/>
    </source>
</evidence>
<evidence type="ECO:0000313" key="1">
    <source>
        <dbReference type="EMBL" id="KAH3754014.1"/>
    </source>
</evidence>
<keyword evidence="2" id="KW-1185">Reference proteome</keyword>
<name>A0A9D4IA93_DREPO</name>
<reference evidence="1" key="2">
    <citation type="submission" date="2020-11" db="EMBL/GenBank/DDBJ databases">
        <authorList>
            <person name="McCartney M.A."/>
            <person name="Auch B."/>
            <person name="Kono T."/>
            <person name="Mallez S."/>
            <person name="Becker A."/>
            <person name="Gohl D.M."/>
            <person name="Silverstein K.A.T."/>
            <person name="Koren S."/>
            <person name="Bechman K.B."/>
            <person name="Herman A."/>
            <person name="Abrahante J.E."/>
            <person name="Garbe J."/>
        </authorList>
    </citation>
    <scope>NUCLEOTIDE SEQUENCE</scope>
    <source>
        <strain evidence="1">Duluth1</strain>
        <tissue evidence="1">Whole animal</tissue>
    </source>
</reference>
<organism evidence="1 2">
    <name type="scientific">Dreissena polymorpha</name>
    <name type="common">Zebra mussel</name>
    <name type="synonym">Mytilus polymorpha</name>
    <dbReference type="NCBI Taxonomy" id="45954"/>
    <lineage>
        <taxon>Eukaryota</taxon>
        <taxon>Metazoa</taxon>
        <taxon>Spiralia</taxon>
        <taxon>Lophotrochozoa</taxon>
        <taxon>Mollusca</taxon>
        <taxon>Bivalvia</taxon>
        <taxon>Autobranchia</taxon>
        <taxon>Heteroconchia</taxon>
        <taxon>Euheterodonta</taxon>
        <taxon>Imparidentia</taxon>
        <taxon>Neoheterodontei</taxon>
        <taxon>Myida</taxon>
        <taxon>Dreissenoidea</taxon>
        <taxon>Dreissenidae</taxon>
        <taxon>Dreissena</taxon>
    </lineage>
</organism>